<reference evidence="1" key="1">
    <citation type="submission" date="2021-03" db="EMBL/GenBank/DDBJ databases">
        <title>Complete genome of Burkholderia pseudomallei_VBP364.</title>
        <authorList>
            <person name="Balaji V."/>
            <person name="Yamuna B."/>
            <person name="Monisha P."/>
        </authorList>
    </citation>
    <scope>NUCLEOTIDE SEQUENCE</scope>
    <source>
        <strain evidence="1">VBP364</strain>
    </source>
</reference>
<dbReference type="RefSeq" id="WP_058035772.1">
    <property type="nucleotide sequence ID" value="NZ_CP071762.1"/>
</dbReference>
<accession>A0A8A4DQA5</accession>
<dbReference type="EMBL" id="CP071754">
    <property type="protein sequence ID" value="QTB60157.1"/>
    <property type="molecule type" value="Genomic_DNA"/>
</dbReference>
<proteinExistence type="predicted"/>
<evidence type="ECO:0000313" key="1">
    <source>
        <dbReference type="EMBL" id="QTB60157.1"/>
    </source>
</evidence>
<protein>
    <recommendedName>
        <fullName evidence="2">Phage gp6-like head-tail connector protein</fullName>
    </recommendedName>
</protein>
<evidence type="ECO:0008006" key="2">
    <source>
        <dbReference type="Google" id="ProtNLM"/>
    </source>
</evidence>
<dbReference type="Gene3D" id="1.10.3230.30">
    <property type="entry name" value="Phage gp6-like head-tail connector protein"/>
    <property type="match status" value="1"/>
</dbReference>
<dbReference type="AlphaFoldDB" id="A0A8A4DQA5"/>
<sequence length="188" mass="20569">MAAVLVEYLDDAEPLTFEEVAFQCRIDDDDERDFVERVVIPGARQAAESKAGAAIRKARYVEHLSGFPPAEVPLSVGQVISVDSIEIRDASGATTTLDAGAFELVQLGRETLLVPAGQARWPYARAVTIKYQAGVDLARYPSVRSWMLLAAAWAYDHRELYSDGQPMGEMPGGYSDVLLNPIAVPPRF</sequence>
<name>A0A8A4DQA5_BURPE</name>
<gene>
    <name evidence="1" type="ORF">J3D99_19465</name>
</gene>
<organism evidence="1">
    <name type="scientific">Burkholderia pseudomallei</name>
    <name type="common">Pseudomonas pseudomallei</name>
    <dbReference type="NCBI Taxonomy" id="28450"/>
    <lineage>
        <taxon>Bacteria</taxon>
        <taxon>Pseudomonadati</taxon>
        <taxon>Pseudomonadota</taxon>
        <taxon>Betaproteobacteria</taxon>
        <taxon>Burkholderiales</taxon>
        <taxon>Burkholderiaceae</taxon>
        <taxon>Burkholderia</taxon>
        <taxon>pseudomallei group</taxon>
    </lineage>
</organism>